<keyword evidence="1" id="KW-0175">Coiled coil</keyword>
<protein>
    <recommendedName>
        <fullName evidence="4">Apea-like HEPN domain-containing protein</fullName>
    </recommendedName>
</protein>
<name>A0A1H9VVL1_9GAMM</name>
<dbReference type="AlphaFoldDB" id="A0A1H9VVL1"/>
<organism evidence="2 3">
    <name type="scientific">Vreelandella subterranea</name>
    <dbReference type="NCBI Taxonomy" id="416874"/>
    <lineage>
        <taxon>Bacteria</taxon>
        <taxon>Pseudomonadati</taxon>
        <taxon>Pseudomonadota</taxon>
        <taxon>Gammaproteobacteria</taxon>
        <taxon>Oceanospirillales</taxon>
        <taxon>Halomonadaceae</taxon>
        <taxon>Vreelandella</taxon>
    </lineage>
</organism>
<proteinExistence type="predicted"/>
<evidence type="ECO:0008006" key="4">
    <source>
        <dbReference type="Google" id="ProtNLM"/>
    </source>
</evidence>
<dbReference type="Proteomes" id="UP000198505">
    <property type="component" value="Unassembled WGS sequence"/>
</dbReference>
<evidence type="ECO:0000313" key="3">
    <source>
        <dbReference type="Proteomes" id="UP000198505"/>
    </source>
</evidence>
<keyword evidence="3" id="KW-1185">Reference proteome</keyword>
<dbReference type="STRING" id="416874.SAMN04487958_1112"/>
<reference evidence="3" key="1">
    <citation type="submission" date="2016-10" db="EMBL/GenBank/DDBJ databases">
        <authorList>
            <person name="Varghese N."/>
            <person name="Submissions S."/>
        </authorList>
    </citation>
    <scope>NUCLEOTIDE SEQUENCE [LARGE SCALE GENOMIC DNA]</scope>
    <source>
        <strain evidence="3">CGMCC 1.6495</strain>
    </source>
</reference>
<dbReference type="RefSeq" id="WP_092829186.1">
    <property type="nucleotide sequence ID" value="NZ_FOGS01000011.1"/>
</dbReference>
<feature type="coiled-coil region" evidence="1">
    <location>
        <begin position="179"/>
        <end position="213"/>
    </location>
</feature>
<dbReference type="EMBL" id="FOGS01000011">
    <property type="protein sequence ID" value="SES25534.1"/>
    <property type="molecule type" value="Genomic_DNA"/>
</dbReference>
<gene>
    <name evidence="2" type="ORF">SAMN04487958_1112</name>
</gene>
<accession>A0A1H9VVL1</accession>
<evidence type="ECO:0000256" key="1">
    <source>
        <dbReference type="SAM" id="Coils"/>
    </source>
</evidence>
<sequence length="273" mass="31588">MWVSSRIRTDSHTLTPDAFRLFQLPESNIRIHTVREQDFVLSVRPAAEDAPESKQIHDCNHVINAMLIALNVGAMGTFTLDEDPWAHPILTVADDLDGLNWRKAALVVNPETEYPERQQINDLHIENSALIFGIIARERTPVLVGEYLRGLLLMRLNILELNFRRESFLCFYRALEHFVANRILKVRKLSNELRDLQRAIRTLTRDEELIEELRTVYRIRSSQVAHSQNEQAEISHDDLLKTKVFLDFVIHKTFKTEADEAMWARGARPENGA</sequence>
<evidence type="ECO:0000313" key="2">
    <source>
        <dbReference type="EMBL" id="SES25534.1"/>
    </source>
</evidence>